<gene>
    <name evidence="1" type="ORF">SAMN04488529_102175</name>
</gene>
<dbReference type="EMBL" id="FNJM01000002">
    <property type="protein sequence ID" value="SDP11550.1"/>
    <property type="molecule type" value="Genomic_DNA"/>
</dbReference>
<keyword evidence="2" id="KW-1185">Reference proteome</keyword>
<dbReference type="STRING" id="94869.SAMN04488529_102175"/>
<reference evidence="1 2" key="1">
    <citation type="submission" date="2016-10" db="EMBL/GenBank/DDBJ databases">
        <authorList>
            <person name="de Groot N.N."/>
        </authorList>
    </citation>
    <scope>NUCLEOTIDE SEQUENCE [LARGE SCALE GENOMIC DNA]</scope>
    <source>
        <strain evidence="1 2">DSM 12272</strain>
    </source>
</reference>
<dbReference type="OrthoDB" id="1900745at2"/>
<dbReference type="AlphaFoldDB" id="A0A1H0Q369"/>
<protein>
    <submittedName>
        <fullName evidence="1">Uncharacterized protein</fullName>
    </submittedName>
</protein>
<evidence type="ECO:0000313" key="1">
    <source>
        <dbReference type="EMBL" id="SDP11550.1"/>
    </source>
</evidence>
<organism evidence="1 2">
    <name type="scientific">Clostridium gasigenes</name>
    <dbReference type="NCBI Taxonomy" id="94869"/>
    <lineage>
        <taxon>Bacteria</taxon>
        <taxon>Bacillati</taxon>
        <taxon>Bacillota</taxon>
        <taxon>Clostridia</taxon>
        <taxon>Eubacteriales</taxon>
        <taxon>Clostridiaceae</taxon>
        <taxon>Clostridium</taxon>
    </lineage>
</organism>
<dbReference type="RefSeq" id="WP_089966890.1">
    <property type="nucleotide sequence ID" value="NZ_FNJM01000002.1"/>
</dbReference>
<accession>A0A1H0Q369</accession>
<sequence>MNTLSSLVYMNIDLVQDLSSLLIDGYLDSKSIREAHDETISKKIQSLTKNQLTNDLKKTKNDKDINKVTDENCLEYVDNTKALEGRTYGRNEVTYKKVYSLFYFYNILIPTMKRLNLIRSITAKDIIDNNVYDGEFVEFHGNMSINILSNTIENTINILKSYNIKTLDERVYTKDIGPLTYTMIVDILTYINKELARNNTFDCLVNMGNSNAVLNLNFNYVDKKGALYDIAQCNCKVFGKVCKVATKKTEHISLLRKTGLDSYYETLLTSINPYLILLNDSGYLIPLDIITDIYSPAIQVIPVGISV</sequence>
<proteinExistence type="predicted"/>
<evidence type="ECO:0000313" key="2">
    <source>
        <dbReference type="Proteomes" id="UP000198597"/>
    </source>
</evidence>
<dbReference type="Proteomes" id="UP000198597">
    <property type="component" value="Unassembled WGS sequence"/>
</dbReference>
<name>A0A1H0Q369_9CLOT</name>